<evidence type="ECO:0000313" key="10">
    <source>
        <dbReference type="EMBL" id="KLU87050.1"/>
    </source>
</evidence>
<dbReference type="GO" id="GO:0004601">
    <property type="term" value="F:peroxidase activity"/>
    <property type="evidence" value="ECO:0007669"/>
    <property type="project" value="UniProtKB-KW"/>
</dbReference>
<keyword evidence="4" id="KW-0479">Metal-binding</keyword>
<keyword evidence="12" id="KW-1185">Reference proteome</keyword>
<feature type="domain" description="Heme haloperoxidase family profile" evidence="9">
    <location>
        <begin position="56"/>
        <end position="263"/>
    </location>
</feature>
<evidence type="ECO:0000259" key="9">
    <source>
        <dbReference type="PROSITE" id="PS51405"/>
    </source>
</evidence>
<organism evidence="11 12">
    <name type="scientific">Magnaporthiopsis poae (strain ATCC 64411 / 73-15)</name>
    <name type="common">Kentucky bluegrass fungus</name>
    <name type="synonym">Magnaporthe poae</name>
    <dbReference type="NCBI Taxonomy" id="644358"/>
    <lineage>
        <taxon>Eukaryota</taxon>
        <taxon>Fungi</taxon>
        <taxon>Dikarya</taxon>
        <taxon>Ascomycota</taxon>
        <taxon>Pezizomycotina</taxon>
        <taxon>Sordariomycetes</taxon>
        <taxon>Sordariomycetidae</taxon>
        <taxon>Magnaporthales</taxon>
        <taxon>Magnaporthaceae</taxon>
        <taxon>Magnaporthiopsis</taxon>
    </lineage>
</organism>
<gene>
    <name evidence="10" type="ORF">MAPG_06055</name>
</gene>
<dbReference type="GO" id="GO:0046872">
    <property type="term" value="F:metal ion binding"/>
    <property type="evidence" value="ECO:0007669"/>
    <property type="project" value="UniProtKB-KW"/>
</dbReference>
<keyword evidence="6" id="KW-0408">Iron</keyword>
<dbReference type="STRING" id="644358.A0A0C4E111"/>
<dbReference type="eggNOG" id="ENOG502S5K7">
    <property type="taxonomic scope" value="Eukaryota"/>
</dbReference>
<evidence type="ECO:0000313" key="12">
    <source>
        <dbReference type="Proteomes" id="UP000011715"/>
    </source>
</evidence>
<reference evidence="11" key="4">
    <citation type="journal article" date="2015" name="G3 (Bethesda)">
        <title>Genome sequences of three phytopathogenic species of the Magnaporthaceae family of fungi.</title>
        <authorList>
            <person name="Okagaki L.H."/>
            <person name="Nunes C.C."/>
            <person name="Sailsbery J."/>
            <person name="Clay B."/>
            <person name="Brown D."/>
            <person name="John T."/>
            <person name="Oh Y."/>
            <person name="Young N."/>
            <person name="Fitzgerald M."/>
            <person name="Haas B.J."/>
            <person name="Zeng Q."/>
            <person name="Young S."/>
            <person name="Adiconis X."/>
            <person name="Fan L."/>
            <person name="Levin J.Z."/>
            <person name="Mitchell T.K."/>
            <person name="Okubara P.A."/>
            <person name="Farman M.L."/>
            <person name="Kohn L.M."/>
            <person name="Birren B."/>
            <person name="Ma L.-J."/>
            <person name="Dean R.A."/>
        </authorList>
    </citation>
    <scope>NUCLEOTIDE SEQUENCE</scope>
    <source>
        <strain evidence="11">ATCC 64411 / 73-15</strain>
    </source>
</reference>
<reference evidence="10" key="2">
    <citation type="submission" date="2010-05" db="EMBL/GenBank/DDBJ databases">
        <title>The Genome Sequence of Magnaporthe poae strain ATCC 64411.</title>
        <authorList>
            <consortium name="The Broad Institute Genome Sequencing Platform"/>
            <consortium name="Broad Institute Genome Sequencing Center for Infectious Disease"/>
            <person name="Ma L.-J."/>
            <person name="Dead R."/>
            <person name="Young S."/>
            <person name="Zeng Q."/>
            <person name="Koehrsen M."/>
            <person name="Alvarado L."/>
            <person name="Berlin A."/>
            <person name="Chapman S.B."/>
            <person name="Chen Z."/>
            <person name="Freedman E."/>
            <person name="Gellesch M."/>
            <person name="Goldberg J."/>
            <person name="Griggs A."/>
            <person name="Gujja S."/>
            <person name="Heilman E.R."/>
            <person name="Heiman D."/>
            <person name="Hepburn T."/>
            <person name="Howarth C."/>
            <person name="Jen D."/>
            <person name="Larson L."/>
            <person name="Mehta T."/>
            <person name="Neiman D."/>
            <person name="Pearson M."/>
            <person name="Roberts A."/>
            <person name="Saif S."/>
            <person name="Shea T."/>
            <person name="Shenoy N."/>
            <person name="Sisk P."/>
            <person name="Stolte C."/>
            <person name="Sykes S."/>
            <person name="Walk T."/>
            <person name="White J."/>
            <person name="Yandava C."/>
            <person name="Haas B."/>
            <person name="Nusbaum C."/>
            <person name="Birren B."/>
        </authorList>
    </citation>
    <scope>NUCLEOTIDE SEQUENCE</scope>
    <source>
        <strain evidence="10">ATCC 64411</strain>
    </source>
</reference>
<evidence type="ECO:0000256" key="6">
    <source>
        <dbReference type="ARBA" id="ARBA00023004"/>
    </source>
</evidence>
<dbReference type="Pfam" id="PF01328">
    <property type="entry name" value="Peroxidase_2"/>
    <property type="match status" value="1"/>
</dbReference>
<dbReference type="EMBL" id="GL876970">
    <property type="protein sequence ID" value="KLU87050.1"/>
    <property type="molecule type" value="Genomic_DNA"/>
</dbReference>
<accession>A0A0C4E111</accession>
<evidence type="ECO:0000256" key="4">
    <source>
        <dbReference type="ARBA" id="ARBA00022723"/>
    </source>
</evidence>
<reference evidence="12" key="1">
    <citation type="submission" date="2010-05" db="EMBL/GenBank/DDBJ databases">
        <title>The genome sequence of Magnaporthe poae strain ATCC 64411.</title>
        <authorList>
            <person name="Ma L.-J."/>
            <person name="Dead R."/>
            <person name="Young S."/>
            <person name="Zeng Q."/>
            <person name="Koehrsen M."/>
            <person name="Alvarado L."/>
            <person name="Berlin A."/>
            <person name="Chapman S.B."/>
            <person name="Chen Z."/>
            <person name="Freedman E."/>
            <person name="Gellesch M."/>
            <person name="Goldberg J."/>
            <person name="Griggs A."/>
            <person name="Gujja S."/>
            <person name="Heilman E.R."/>
            <person name="Heiman D."/>
            <person name="Hepburn T."/>
            <person name="Howarth C."/>
            <person name="Jen D."/>
            <person name="Larson L."/>
            <person name="Mehta T."/>
            <person name="Neiman D."/>
            <person name="Pearson M."/>
            <person name="Roberts A."/>
            <person name="Saif S."/>
            <person name="Shea T."/>
            <person name="Shenoy N."/>
            <person name="Sisk P."/>
            <person name="Stolte C."/>
            <person name="Sykes S."/>
            <person name="Walk T."/>
            <person name="White J."/>
            <person name="Yandava C."/>
            <person name="Haas B."/>
            <person name="Nusbaum C."/>
            <person name="Birren B."/>
        </authorList>
    </citation>
    <scope>NUCLEOTIDE SEQUENCE [LARGE SCALE GENOMIC DNA]</scope>
    <source>
        <strain evidence="12">ATCC 64411 / 73-15</strain>
    </source>
</reference>
<dbReference type="EMBL" id="ADBL01001449">
    <property type="status" value="NOT_ANNOTATED_CDS"/>
    <property type="molecule type" value="Genomic_DNA"/>
</dbReference>
<reference evidence="10" key="3">
    <citation type="submission" date="2011-03" db="EMBL/GenBank/DDBJ databases">
        <title>Annotation of Magnaporthe poae ATCC 64411.</title>
        <authorList>
            <person name="Ma L.-J."/>
            <person name="Dead R."/>
            <person name="Young S.K."/>
            <person name="Zeng Q."/>
            <person name="Gargeya S."/>
            <person name="Fitzgerald M."/>
            <person name="Haas B."/>
            <person name="Abouelleil A."/>
            <person name="Alvarado L."/>
            <person name="Arachchi H.M."/>
            <person name="Berlin A."/>
            <person name="Brown A."/>
            <person name="Chapman S.B."/>
            <person name="Chen Z."/>
            <person name="Dunbar C."/>
            <person name="Freedman E."/>
            <person name="Gearin G."/>
            <person name="Gellesch M."/>
            <person name="Goldberg J."/>
            <person name="Griggs A."/>
            <person name="Gujja S."/>
            <person name="Heiman D."/>
            <person name="Howarth C."/>
            <person name="Larson L."/>
            <person name="Lui A."/>
            <person name="MacDonald P.J.P."/>
            <person name="Mehta T."/>
            <person name="Montmayeur A."/>
            <person name="Murphy C."/>
            <person name="Neiman D."/>
            <person name="Pearson M."/>
            <person name="Priest M."/>
            <person name="Roberts A."/>
            <person name="Saif S."/>
            <person name="Shea T."/>
            <person name="Shenoy N."/>
            <person name="Sisk P."/>
            <person name="Stolte C."/>
            <person name="Sykes S."/>
            <person name="Yandava C."/>
            <person name="Wortman J."/>
            <person name="Nusbaum C."/>
            <person name="Birren B."/>
        </authorList>
    </citation>
    <scope>NUCLEOTIDE SEQUENCE</scope>
    <source>
        <strain evidence="10">ATCC 64411</strain>
    </source>
</reference>
<dbReference type="OrthoDB" id="407298at2759"/>
<name>A0A0C4E111_MAGP6</name>
<dbReference type="VEuPathDB" id="FungiDB:MAPG_06055"/>
<dbReference type="Gene3D" id="1.10.489.10">
    <property type="entry name" value="Chloroperoxidase-like"/>
    <property type="match status" value="1"/>
</dbReference>
<reference evidence="11" key="5">
    <citation type="submission" date="2015-06" db="UniProtKB">
        <authorList>
            <consortium name="EnsemblFungi"/>
        </authorList>
    </citation>
    <scope>IDENTIFICATION</scope>
    <source>
        <strain evidence="11">ATCC 64411</strain>
    </source>
</reference>
<dbReference type="InterPro" id="IPR036851">
    <property type="entry name" value="Chloroperoxidase-like_sf"/>
</dbReference>
<evidence type="ECO:0000256" key="8">
    <source>
        <dbReference type="SAM" id="MobiDB-lite"/>
    </source>
</evidence>
<evidence type="ECO:0000256" key="5">
    <source>
        <dbReference type="ARBA" id="ARBA00023002"/>
    </source>
</evidence>
<evidence type="ECO:0000313" key="11">
    <source>
        <dbReference type="EnsemblFungi" id="MAPG_06055T0"/>
    </source>
</evidence>
<dbReference type="SUPFAM" id="SSF47571">
    <property type="entry name" value="Cloroperoxidase"/>
    <property type="match status" value="1"/>
</dbReference>
<evidence type="ECO:0000256" key="1">
    <source>
        <dbReference type="ARBA" id="ARBA00001970"/>
    </source>
</evidence>
<protein>
    <recommendedName>
        <fullName evidence="9">Heme haloperoxidase family profile domain-containing protein</fullName>
    </recommendedName>
</protein>
<keyword evidence="5" id="KW-0560">Oxidoreductase</keyword>
<dbReference type="PANTHER" id="PTHR33577:SF9">
    <property type="entry name" value="PEROXIDASE STCC"/>
    <property type="match status" value="1"/>
</dbReference>
<feature type="compositionally biased region" description="Polar residues" evidence="8">
    <location>
        <begin position="10"/>
        <end position="27"/>
    </location>
</feature>
<dbReference type="PANTHER" id="PTHR33577">
    <property type="entry name" value="STERIGMATOCYSTIN BIOSYNTHESIS PEROXIDASE STCC-RELATED"/>
    <property type="match status" value="1"/>
</dbReference>
<evidence type="ECO:0000256" key="7">
    <source>
        <dbReference type="ARBA" id="ARBA00025795"/>
    </source>
</evidence>
<dbReference type="PROSITE" id="PS51405">
    <property type="entry name" value="HEME_HALOPEROXIDASE"/>
    <property type="match status" value="1"/>
</dbReference>
<dbReference type="InterPro" id="IPR000028">
    <property type="entry name" value="Chloroperoxidase"/>
</dbReference>
<dbReference type="EnsemblFungi" id="MAPG_06055T0">
    <property type="protein sequence ID" value="MAPG_06055T0"/>
    <property type="gene ID" value="MAPG_06055"/>
</dbReference>
<dbReference type="AlphaFoldDB" id="A0A0C4E111"/>
<proteinExistence type="inferred from homology"/>
<evidence type="ECO:0000256" key="3">
    <source>
        <dbReference type="ARBA" id="ARBA00022617"/>
    </source>
</evidence>
<keyword evidence="2" id="KW-0575">Peroxidase</keyword>
<comment type="similarity">
    <text evidence="7">Belongs to the chloroperoxidase family.</text>
</comment>
<feature type="region of interest" description="Disordered" evidence="8">
    <location>
        <begin position="1"/>
        <end position="27"/>
    </location>
</feature>
<comment type="cofactor">
    <cofactor evidence="1">
        <name>heme b</name>
        <dbReference type="ChEBI" id="CHEBI:60344"/>
    </cofactor>
</comment>
<dbReference type="Proteomes" id="UP000011715">
    <property type="component" value="Unassembled WGS sequence"/>
</dbReference>
<evidence type="ECO:0000256" key="2">
    <source>
        <dbReference type="ARBA" id="ARBA00022559"/>
    </source>
</evidence>
<keyword evidence="3" id="KW-0349">Heme</keyword>
<sequence>MRHPPRQKTCEANLTDSSSRAHHQSVTSPKMKGAILVAVSLVIGLSSAGGCPRNLDGHPWKAPRPGDRRSPCPGLNALANHGYLPRDGFNISAEQYFKAVDEGVNFSRDVIAELITKGLSASTTGNSNTFNLDDINKHNLIEHDSSLSRNDIFFGDNHSFNPTIWNSTRAWFSEPVVRIEHASRAVVQRLVAARASNPAFSITEEQEQLAAGATALYLSALGDKVNGTALRDHVRVFFEQERLPAAEGWCRAKEPVTRSDIGALLNKLNAARPVPIGCS</sequence>